<dbReference type="InterPro" id="IPR020845">
    <property type="entry name" value="AMP-binding_CS"/>
</dbReference>
<dbReference type="InterPro" id="IPR045851">
    <property type="entry name" value="AMP-bd_C_sf"/>
</dbReference>
<name>A0ABR3Q2U7_9TREE</name>
<comment type="caution">
    <text evidence="2">The sequence shown here is derived from an EMBL/GenBank/DDBJ whole genome shotgun (WGS) entry which is preliminary data.</text>
</comment>
<gene>
    <name evidence="2" type="ORF">Q8F55_005506</name>
</gene>
<dbReference type="Proteomes" id="UP001565368">
    <property type="component" value="Unassembled WGS sequence"/>
</dbReference>
<reference evidence="2 3" key="1">
    <citation type="submission" date="2023-08" db="EMBL/GenBank/DDBJ databases">
        <title>Annotated Genome Sequence of Vanrija albida AlHP1.</title>
        <authorList>
            <person name="Herzog R."/>
        </authorList>
    </citation>
    <scope>NUCLEOTIDE SEQUENCE [LARGE SCALE GENOMIC DNA]</scope>
    <source>
        <strain evidence="2 3">AlHP1</strain>
    </source>
</reference>
<feature type="domain" description="AMP-dependent synthetase/ligase" evidence="1">
    <location>
        <begin position="101"/>
        <end position="453"/>
    </location>
</feature>
<dbReference type="PANTHER" id="PTHR42921">
    <property type="entry name" value="ACETOACETYL-COA SYNTHETASE"/>
    <property type="match status" value="1"/>
</dbReference>
<accession>A0ABR3Q2U7</accession>
<dbReference type="RefSeq" id="XP_069208637.1">
    <property type="nucleotide sequence ID" value="XM_069353995.1"/>
</dbReference>
<dbReference type="GeneID" id="95986549"/>
<organism evidence="2 3">
    <name type="scientific">Vanrija albida</name>
    <dbReference type="NCBI Taxonomy" id="181172"/>
    <lineage>
        <taxon>Eukaryota</taxon>
        <taxon>Fungi</taxon>
        <taxon>Dikarya</taxon>
        <taxon>Basidiomycota</taxon>
        <taxon>Agaricomycotina</taxon>
        <taxon>Tremellomycetes</taxon>
        <taxon>Trichosporonales</taxon>
        <taxon>Trichosporonaceae</taxon>
        <taxon>Vanrija</taxon>
    </lineage>
</organism>
<dbReference type="InterPro" id="IPR042099">
    <property type="entry name" value="ANL_N_sf"/>
</dbReference>
<dbReference type="Gene3D" id="3.40.50.12780">
    <property type="entry name" value="N-terminal domain of ligase-like"/>
    <property type="match status" value="1"/>
</dbReference>
<dbReference type="PANTHER" id="PTHR42921:SF1">
    <property type="entry name" value="ACETOACETYL-COA SYNTHETASE"/>
    <property type="match status" value="1"/>
</dbReference>
<proteinExistence type="predicted"/>
<dbReference type="SUPFAM" id="SSF56801">
    <property type="entry name" value="Acetyl-CoA synthetase-like"/>
    <property type="match status" value="1"/>
</dbReference>
<dbReference type="EMBL" id="JBBXJM010000004">
    <property type="protein sequence ID" value="KAL1408693.1"/>
    <property type="molecule type" value="Genomic_DNA"/>
</dbReference>
<evidence type="ECO:0000259" key="1">
    <source>
        <dbReference type="Pfam" id="PF00501"/>
    </source>
</evidence>
<dbReference type="PROSITE" id="PS00455">
    <property type="entry name" value="AMP_BINDING"/>
    <property type="match status" value="1"/>
</dbReference>
<protein>
    <recommendedName>
        <fullName evidence="1">AMP-dependent synthetase/ligase domain-containing protein</fullName>
    </recommendedName>
</protein>
<sequence>MTTTAAADSDLLWLPAHPERAQSTLLREKVAQKYGLKLDTYEDLLKWSIEHRGDFWSEVWDWEGVLGDKGATPFVDEAVPPRSNPVWFPNASVNWAENQLRHAKTHPDDIAVIDTTEHSPEEGYTPAPRHITQRELLNLVGQIQRGLKAAGVKKGHRVCYWGGNRVESVAVLLATNSVGAIFSSAAADFGVDGVIERLEQIKPHVLFVSNGVVYNGKARPLIQLLPKLFSALATPPAVTVVINHLPDSINPQSDVKKFLANPPDARTKFETFESFIGTEPAEPTFERGGFNDPIWILFSSGTTGKPKAIVHRQGGMLLDSLREHHIQGDITRGDVFFYYTTPGWMMFQYLVSGLATGATIVCYEGSPLKDPATMWNMIDEHGVTAFGTSAKYIEQISKHYPDVGKKHKLTTLRQIMSTGSPLAAHLFDFVYENVKKDVLLGSVTGGTDICSVFAGRCTSLPVFRGEIQCRMLGFALDTTTDASGDAGELIVRKAFPIEPVGFWPLPRDLLPDGQNIAEADVKNAQERFLDSYFKDDEGNWYHGDYVQITPSRYGNGGGFIMLGRSDGVLNPSGIRFGPTDIYSVLENPAFAARGVEETLVVGLLVEGGSDEKVVLFVKMRPGKELDPELLKLIKDSIRTARSARHVPAKIIQVADIPMTLTGKKIEVPIRKVINGSPVSAINPATLRNPDCLEEYVALGLKMRQEEGMA</sequence>
<keyword evidence="3" id="KW-1185">Reference proteome</keyword>
<dbReference type="Pfam" id="PF00501">
    <property type="entry name" value="AMP-binding"/>
    <property type="match status" value="1"/>
</dbReference>
<evidence type="ECO:0000313" key="2">
    <source>
        <dbReference type="EMBL" id="KAL1408693.1"/>
    </source>
</evidence>
<dbReference type="InterPro" id="IPR000873">
    <property type="entry name" value="AMP-dep_synth/lig_dom"/>
</dbReference>
<dbReference type="Gene3D" id="3.30.300.30">
    <property type="match status" value="1"/>
</dbReference>
<evidence type="ECO:0000313" key="3">
    <source>
        <dbReference type="Proteomes" id="UP001565368"/>
    </source>
</evidence>